<dbReference type="PATRIC" id="fig|883066.3.peg.964"/>
<dbReference type="InterPro" id="IPR005064">
    <property type="entry name" value="BUG"/>
</dbReference>
<evidence type="ECO:0000256" key="1">
    <source>
        <dbReference type="ARBA" id="ARBA00006987"/>
    </source>
</evidence>
<dbReference type="HOGENOM" id="CLU_045683_1_0_11"/>
<evidence type="ECO:0000256" key="2">
    <source>
        <dbReference type="SAM" id="SignalP"/>
    </source>
</evidence>
<dbReference type="PROSITE" id="PS51257">
    <property type="entry name" value="PROKAR_LIPOPROTEIN"/>
    <property type="match status" value="1"/>
</dbReference>
<dbReference type="Pfam" id="PF03401">
    <property type="entry name" value="TctC"/>
    <property type="match status" value="1"/>
</dbReference>
<proteinExistence type="inferred from homology"/>
<evidence type="ECO:0008006" key="5">
    <source>
        <dbReference type="Google" id="ProtNLM"/>
    </source>
</evidence>
<dbReference type="PANTHER" id="PTHR42928">
    <property type="entry name" value="TRICARBOXYLATE-BINDING PROTEIN"/>
    <property type="match status" value="1"/>
</dbReference>
<dbReference type="AlphaFoldDB" id="K9F0Y5"/>
<dbReference type="Gene3D" id="3.40.190.150">
    <property type="entry name" value="Bordetella uptake gene, domain 1"/>
    <property type="match status" value="1"/>
</dbReference>
<gene>
    <name evidence="3" type="ORF">HMPREF9233_00926</name>
</gene>
<keyword evidence="4" id="KW-1185">Reference proteome</keyword>
<keyword evidence="2" id="KW-0732">Signal</keyword>
<dbReference type="CDD" id="cd07012">
    <property type="entry name" value="PBP2_Bug_TTT"/>
    <property type="match status" value="1"/>
</dbReference>
<dbReference type="SUPFAM" id="SSF53850">
    <property type="entry name" value="Periplasmic binding protein-like II"/>
    <property type="match status" value="1"/>
</dbReference>
<dbReference type="Proteomes" id="UP000009888">
    <property type="component" value="Unassembled WGS sequence"/>
</dbReference>
<dbReference type="PIRSF" id="PIRSF017082">
    <property type="entry name" value="YflP"/>
    <property type="match status" value="1"/>
</dbReference>
<name>K9F0Y5_9ACTO</name>
<protein>
    <recommendedName>
        <fullName evidence="5">Tripartite tricarboxylate transporter receptor family protein</fullName>
    </recommendedName>
</protein>
<dbReference type="RefSeq" id="WP_007001132.1">
    <property type="nucleotide sequence ID" value="NZ_JH992955.1"/>
</dbReference>
<evidence type="ECO:0000313" key="3">
    <source>
        <dbReference type="EMBL" id="EKU95165.1"/>
    </source>
</evidence>
<dbReference type="EMBL" id="AGWL01000005">
    <property type="protein sequence ID" value="EKU95165.1"/>
    <property type="molecule type" value="Genomic_DNA"/>
</dbReference>
<feature type="signal peptide" evidence="2">
    <location>
        <begin position="1"/>
        <end position="21"/>
    </location>
</feature>
<reference evidence="3 4" key="1">
    <citation type="submission" date="2012-09" db="EMBL/GenBank/DDBJ databases">
        <title>The Genome Sequence of Actinobaculum massiliae ACS-171-V-COL2.</title>
        <authorList>
            <consortium name="The Broad Institute Genome Sequencing Platform"/>
            <person name="Earl A."/>
            <person name="Ward D."/>
            <person name="Feldgarden M."/>
            <person name="Gevers D."/>
            <person name="Saerens B."/>
            <person name="Vaneechoutte M."/>
            <person name="Walker B."/>
            <person name="Young S.K."/>
            <person name="Zeng Q."/>
            <person name="Gargeya S."/>
            <person name="Fitzgerald M."/>
            <person name="Haas B."/>
            <person name="Abouelleil A."/>
            <person name="Alvarado L."/>
            <person name="Arachchi H.M."/>
            <person name="Berlin A."/>
            <person name="Chapman S.B."/>
            <person name="Goldberg J."/>
            <person name="Griggs A."/>
            <person name="Gujja S."/>
            <person name="Hansen M."/>
            <person name="Howarth C."/>
            <person name="Imamovic A."/>
            <person name="Larimer J."/>
            <person name="McCowen C."/>
            <person name="Montmayeur A."/>
            <person name="Murphy C."/>
            <person name="Neiman D."/>
            <person name="Pearson M."/>
            <person name="Priest M."/>
            <person name="Roberts A."/>
            <person name="Saif S."/>
            <person name="Shea T."/>
            <person name="Sisk P."/>
            <person name="Sykes S."/>
            <person name="Wortman J."/>
            <person name="Nusbaum C."/>
            <person name="Birren B."/>
        </authorList>
    </citation>
    <scope>NUCLEOTIDE SEQUENCE [LARGE SCALE GENOMIC DNA]</scope>
    <source>
        <strain evidence="4">ACS-171-V-Col2</strain>
    </source>
</reference>
<organism evidence="3 4">
    <name type="scientific">Actinobaculum massiliense ACS-171-V-Col2</name>
    <dbReference type="NCBI Taxonomy" id="883066"/>
    <lineage>
        <taxon>Bacteria</taxon>
        <taxon>Bacillati</taxon>
        <taxon>Actinomycetota</taxon>
        <taxon>Actinomycetes</taxon>
        <taxon>Actinomycetales</taxon>
        <taxon>Actinomycetaceae</taxon>
        <taxon>Actinobaculum</taxon>
    </lineage>
</organism>
<dbReference type="STRING" id="202789.GCA_001457435_01195"/>
<sequence length="331" mass="34848">MKRNKLVAIAGSVLAAGLALSGCNGGNKGNVDADGNFYPGDKITMMVPMGPGGGSDMFGRAVASGLEPITGTTISVENKAGGGGAVGYGSFVSSKGDSSRLVASETALINLAITEDVPFSWRTFTPIMKVGQDPSVMIVPKESKYSSCMDVVTEAKSRSDVQVGVSGGVTGNDAIQFGLIEKDQGVTFNRVPYESGGEVITALLGGHIDAGLSNPSEVAGQLEAGNLKALCVLSAERLEYPEVSDIETSVEQGVNVTFSQFRGIFAPGEISDEARQYWIDASKKYIETDAFKEYMSSNYMQVDPLFGDDFSSYLEQYEKDLAAGLGKEVSK</sequence>
<feature type="chain" id="PRO_5038695889" description="Tripartite tricarboxylate transporter receptor family protein" evidence="2">
    <location>
        <begin position="22"/>
        <end position="331"/>
    </location>
</feature>
<dbReference type="PANTHER" id="PTHR42928:SF1">
    <property type="entry name" value="BLR4371 PROTEIN"/>
    <property type="match status" value="1"/>
</dbReference>
<dbReference type="eggNOG" id="COG3181">
    <property type="taxonomic scope" value="Bacteria"/>
</dbReference>
<comment type="similarity">
    <text evidence="1">Belongs to the UPF0065 (bug) family.</text>
</comment>
<dbReference type="InterPro" id="IPR042100">
    <property type="entry name" value="Bug_dom1"/>
</dbReference>
<accession>K9F0Y5</accession>
<evidence type="ECO:0000313" key="4">
    <source>
        <dbReference type="Proteomes" id="UP000009888"/>
    </source>
</evidence>
<comment type="caution">
    <text evidence="3">The sequence shown here is derived from an EMBL/GenBank/DDBJ whole genome shotgun (WGS) entry which is preliminary data.</text>
</comment>
<dbReference type="Gene3D" id="3.40.190.10">
    <property type="entry name" value="Periplasmic binding protein-like II"/>
    <property type="match status" value="1"/>
</dbReference>